<dbReference type="EMBL" id="JACYWE010000002">
    <property type="protein sequence ID" value="MBD8505748.1"/>
    <property type="molecule type" value="Genomic_DNA"/>
</dbReference>
<keyword evidence="1" id="KW-0678">Repressor</keyword>
<dbReference type="PROSITE" id="PS50977">
    <property type="entry name" value="HTH_TETR_2"/>
    <property type="match status" value="1"/>
</dbReference>
<evidence type="ECO:0000259" key="7">
    <source>
        <dbReference type="PROSITE" id="PS50977"/>
    </source>
</evidence>
<sequence>MVDHRHPERSAMPGTVGAPRRRARPGLTRDQILAAAIRLADHTGTAGLTMRALAKDLGVEAMSLYHHIASKDALLDAMVDHVFSEISLPETGTGWRDGMLQRAHSARATLRDHPWALGLMASRSTPGPATLRHHDAVLGCLRHNGFSLPLAARAVALLDSYIYGFVLQENGLPFASAEELATIADGILATPAIAEEYPHLTELITEHALKPGYAYSDEFDHGLDLILDGLERQRLASEDRPASSPAPRGTPRPSAS</sequence>
<dbReference type="InterPro" id="IPR036271">
    <property type="entry name" value="Tet_transcr_reg_TetR-rel_C_sf"/>
</dbReference>
<dbReference type="GO" id="GO:0000976">
    <property type="term" value="F:transcription cis-regulatory region binding"/>
    <property type="evidence" value="ECO:0007669"/>
    <property type="project" value="TreeGrafter"/>
</dbReference>
<dbReference type="InterPro" id="IPR050109">
    <property type="entry name" value="HTH-type_TetR-like_transc_reg"/>
</dbReference>
<dbReference type="PRINTS" id="PR00455">
    <property type="entry name" value="HTHTETR"/>
</dbReference>
<dbReference type="InterPro" id="IPR001647">
    <property type="entry name" value="HTH_TetR"/>
</dbReference>
<dbReference type="InterPro" id="IPR003012">
    <property type="entry name" value="Tet_transcr_reg_TetR"/>
</dbReference>
<evidence type="ECO:0000256" key="3">
    <source>
        <dbReference type="ARBA" id="ARBA00023125"/>
    </source>
</evidence>
<evidence type="ECO:0000256" key="6">
    <source>
        <dbReference type="SAM" id="MobiDB-lite"/>
    </source>
</evidence>
<dbReference type="PANTHER" id="PTHR30055">
    <property type="entry name" value="HTH-TYPE TRANSCRIPTIONAL REGULATOR RUTR"/>
    <property type="match status" value="1"/>
</dbReference>
<dbReference type="GO" id="GO:0003700">
    <property type="term" value="F:DNA-binding transcription factor activity"/>
    <property type="evidence" value="ECO:0007669"/>
    <property type="project" value="TreeGrafter"/>
</dbReference>
<feature type="DNA-binding region" description="H-T-H motif" evidence="5">
    <location>
        <begin position="49"/>
        <end position="68"/>
    </location>
</feature>
<dbReference type="Pfam" id="PF02909">
    <property type="entry name" value="TetR_C_1"/>
    <property type="match status" value="1"/>
</dbReference>
<dbReference type="InterPro" id="IPR004111">
    <property type="entry name" value="Repressor_TetR_C"/>
</dbReference>
<keyword evidence="4" id="KW-0804">Transcription</keyword>
<feature type="domain" description="HTH tetR-type" evidence="7">
    <location>
        <begin position="26"/>
        <end position="86"/>
    </location>
</feature>
<dbReference type="AlphaFoldDB" id="A0A927JAL0"/>
<protein>
    <submittedName>
        <fullName evidence="8">TetR/AcrR family transcriptional regulator C-terminal domain-containing protein</fullName>
    </submittedName>
</protein>
<dbReference type="PANTHER" id="PTHR30055:SF151">
    <property type="entry name" value="TRANSCRIPTIONAL REGULATORY PROTEIN"/>
    <property type="match status" value="1"/>
</dbReference>
<organism evidence="8 9">
    <name type="scientific">Lolliginicoccus lacisalsi</name>
    <dbReference type="NCBI Taxonomy" id="2742202"/>
    <lineage>
        <taxon>Bacteria</taxon>
        <taxon>Bacillati</taxon>
        <taxon>Actinomycetota</taxon>
        <taxon>Actinomycetes</taxon>
        <taxon>Mycobacteriales</taxon>
        <taxon>Hoyosellaceae</taxon>
        <taxon>Lolliginicoccus</taxon>
    </lineage>
</organism>
<dbReference type="InterPro" id="IPR009057">
    <property type="entry name" value="Homeodomain-like_sf"/>
</dbReference>
<keyword evidence="9" id="KW-1185">Reference proteome</keyword>
<evidence type="ECO:0000313" key="9">
    <source>
        <dbReference type="Proteomes" id="UP000642993"/>
    </source>
</evidence>
<evidence type="ECO:0000256" key="5">
    <source>
        <dbReference type="PROSITE-ProRule" id="PRU00335"/>
    </source>
</evidence>
<dbReference type="Gene3D" id="1.10.10.60">
    <property type="entry name" value="Homeodomain-like"/>
    <property type="match status" value="1"/>
</dbReference>
<dbReference type="Pfam" id="PF00440">
    <property type="entry name" value="TetR_N"/>
    <property type="match status" value="1"/>
</dbReference>
<accession>A0A927JAL0</accession>
<dbReference type="GO" id="GO:0045892">
    <property type="term" value="P:negative regulation of DNA-templated transcription"/>
    <property type="evidence" value="ECO:0007669"/>
    <property type="project" value="InterPro"/>
</dbReference>
<keyword evidence="3 5" id="KW-0238">DNA-binding</keyword>
<feature type="region of interest" description="Disordered" evidence="6">
    <location>
        <begin position="1"/>
        <end position="25"/>
    </location>
</feature>
<evidence type="ECO:0000256" key="4">
    <source>
        <dbReference type="ARBA" id="ARBA00023163"/>
    </source>
</evidence>
<gene>
    <name evidence="8" type="ORF">HT102_04525</name>
</gene>
<evidence type="ECO:0000313" key="8">
    <source>
        <dbReference type="EMBL" id="MBD8505748.1"/>
    </source>
</evidence>
<name>A0A927JAL0_9ACTN</name>
<reference evidence="8" key="1">
    <citation type="submission" date="2020-09" db="EMBL/GenBank/DDBJ databases">
        <title>Hoyosella lacisalsi sp. nov., a halotolerant actinobacterium isolated from soil of Lake Gudzhirganskoe.</title>
        <authorList>
            <person name="Yang Q."/>
            <person name="Guo P.Y."/>
            <person name="Liu S.W."/>
            <person name="Li F.N."/>
            <person name="Sun C.H."/>
        </authorList>
    </citation>
    <scope>NUCLEOTIDE SEQUENCE</scope>
    <source>
        <strain evidence="8">G463</strain>
    </source>
</reference>
<dbReference type="Gene3D" id="1.10.357.10">
    <property type="entry name" value="Tetracycline Repressor, domain 2"/>
    <property type="match status" value="1"/>
</dbReference>
<feature type="region of interest" description="Disordered" evidence="6">
    <location>
        <begin position="235"/>
        <end position="256"/>
    </location>
</feature>
<dbReference type="Proteomes" id="UP000642993">
    <property type="component" value="Unassembled WGS sequence"/>
</dbReference>
<dbReference type="GO" id="GO:0046677">
    <property type="term" value="P:response to antibiotic"/>
    <property type="evidence" value="ECO:0007669"/>
    <property type="project" value="InterPro"/>
</dbReference>
<keyword evidence="2" id="KW-0805">Transcription regulation</keyword>
<comment type="caution">
    <text evidence="8">The sequence shown here is derived from an EMBL/GenBank/DDBJ whole genome shotgun (WGS) entry which is preliminary data.</text>
</comment>
<evidence type="ECO:0000256" key="1">
    <source>
        <dbReference type="ARBA" id="ARBA00022491"/>
    </source>
</evidence>
<dbReference type="SUPFAM" id="SSF48498">
    <property type="entry name" value="Tetracyclin repressor-like, C-terminal domain"/>
    <property type="match status" value="1"/>
</dbReference>
<proteinExistence type="predicted"/>
<dbReference type="SUPFAM" id="SSF46689">
    <property type="entry name" value="Homeodomain-like"/>
    <property type="match status" value="1"/>
</dbReference>
<evidence type="ECO:0000256" key="2">
    <source>
        <dbReference type="ARBA" id="ARBA00023015"/>
    </source>
</evidence>
<dbReference type="PRINTS" id="PR00400">
    <property type="entry name" value="TETREPRESSOR"/>
</dbReference>